<evidence type="ECO:0000313" key="1">
    <source>
        <dbReference type="EMBL" id="KAI4816556.1"/>
    </source>
</evidence>
<reference evidence="1" key="1">
    <citation type="submission" date="2022-05" db="EMBL/GenBank/DDBJ databases">
        <title>Chromosome-level genome of Chaenocephalus aceratus.</title>
        <authorList>
            <person name="Park H."/>
        </authorList>
    </citation>
    <scope>NUCLEOTIDE SEQUENCE</scope>
    <source>
        <strain evidence="1">KU_202001</strain>
    </source>
</reference>
<organism evidence="1 2">
    <name type="scientific">Chaenocephalus aceratus</name>
    <name type="common">Blackfin icefish</name>
    <name type="synonym">Chaenichthys aceratus</name>
    <dbReference type="NCBI Taxonomy" id="36190"/>
    <lineage>
        <taxon>Eukaryota</taxon>
        <taxon>Metazoa</taxon>
        <taxon>Chordata</taxon>
        <taxon>Craniata</taxon>
        <taxon>Vertebrata</taxon>
        <taxon>Euteleostomi</taxon>
        <taxon>Actinopterygii</taxon>
        <taxon>Neopterygii</taxon>
        <taxon>Teleostei</taxon>
        <taxon>Neoteleostei</taxon>
        <taxon>Acanthomorphata</taxon>
        <taxon>Eupercaria</taxon>
        <taxon>Perciformes</taxon>
        <taxon>Notothenioidei</taxon>
        <taxon>Channichthyidae</taxon>
        <taxon>Chaenocephalus</taxon>
    </lineage>
</organism>
<sequence length="424" mass="48596">MSDRDKRSKRAYWRKAQQRSRERQHRLDNLATPPNVELTQWSTETVIREKKNKDGKKDKVPMKITVKKKKDIVLADLLEMFQGQLRHFKRHTFNIKSQFTHYRELRKSMTNQECLIHVDFSENYSCKLAAEIQAMHFAPNQKQATLHTGIIHVGGTAEHMCFGTISASKEKGPPAIWAHLSPILDEVKASYPSVEVVHFFSDGPCTQYRQKGNFFLFSTELMNRGFKRGTWNFFEASHGKGAPDGVGGLLKRTADRLFSQGHDIPSAEHLYSALVNSGTVRVFYIRENLVDEAINKMPSHLPAVPSTMGIHQAPGGHRGTRRDLVSRSPKGNSKENERLWGPDSIGQWCALKYDEDIYPGVIQEVMDTHVQVKCMHVAGVNRFFWPLREDVLLYPFEDILRVIPPPKSVTSRHMEIDKDIWSSF</sequence>
<comment type="caution">
    <text evidence="1">The sequence shown here is derived from an EMBL/GenBank/DDBJ whole genome shotgun (WGS) entry which is preliminary data.</text>
</comment>
<name>A0ACB9WRT8_CHAAC</name>
<protein>
    <submittedName>
        <fullName evidence="1">Uncharacterized protein</fullName>
    </submittedName>
</protein>
<accession>A0ACB9WRT8</accession>
<gene>
    <name evidence="1" type="ORF">KUCAC02_008879</name>
</gene>
<keyword evidence="2" id="KW-1185">Reference proteome</keyword>
<evidence type="ECO:0000313" key="2">
    <source>
        <dbReference type="Proteomes" id="UP001057452"/>
    </source>
</evidence>
<dbReference type="EMBL" id="CM043796">
    <property type="protein sequence ID" value="KAI4816556.1"/>
    <property type="molecule type" value="Genomic_DNA"/>
</dbReference>
<dbReference type="Proteomes" id="UP001057452">
    <property type="component" value="Chromosome 12"/>
</dbReference>
<proteinExistence type="predicted"/>